<dbReference type="RefSeq" id="WP_163107511.1">
    <property type="nucleotide sequence ID" value="NZ_JAAAWO010000014.1"/>
</dbReference>
<evidence type="ECO:0000313" key="3">
    <source>
        <dbReference type="Proteomes" id="UP000471381"/>
    </source>
</evidence>
<dbReference type="Gene3D" id="3.40.630.30">
    <property type="match status" value="1"/>
</dbReference>
<evidence type="ECO:0000259" key="1">
    <source>
        <dbReference type="PROSITE" id="PS51186"/>
    </source>
</evidence>
<dbReference type="InterPro" id="IPR000182">
    <property type="entry name" value="GNAT_dom"/>
</dbReference>
<dbReference type="PANTHER" id="PTHR43792">
    <property type="entry name" value="GNAT FAMILY, PUTATIVE (AFU_ORTHOLOGUE AFUA_3G00765)-RELATED-RELATED"/>
    <property type="match status" value="1"/>
</dbReference>
<feature type="domain" description="N-acetyltransferase" evidence="1">
    <location>
        <begin position="10"/>
        <end position="168"/>
    </location>
</feature>
<sequence length="168" mass="19225">MNIEFQGTRIRLRTLSFDDKEWVLALQQDPQWVKFIGSRGVNSLEDACDYIARTNAQCKEWGYGLLAIEDSETGLPLGVCGLFNRFAFTCPDLGFALLPEARGRGICQEACELVIHWARSQGYRFLTGMTHPDNTRSQALLTKLGYEKQGWYFDRSFPVQALYWLSLK</sequence>
<dbReference type="EMBL" id="JAAAWO010000014">
    <property type="protein sequence ID" value="NDW16953.1"/>
    <property type="molecule type" value="Genomic_DNA"/>
</dbReference>
<dbReference type="PROSITE" id="PS51186">
    <property type="entry name" value="GNAT"/>
    <property type="match status" value="1"/>
</dbReference>
<dbReference type="InterPro" id="IPR016181">
    <property type="entry name" value="Acyl_CoA_acyltransferase"/>
</dbReference>
<protein>
    <submittedName>
        <fullName evidence="2">GNAT family N-acetyltransferase</fullName>
    </submittedName>
</protein>
<dbReference type="CDD" id="cd04301">
    <property type="entry name" value="NAT_SF"/>
    <property type="match status" value="1"/>
</dbReference>
<dbReference type="SUPFAM" id="SSF55729">
    <property type="entry name" value="Acyl-CoA N-acyltransferases (Nat)"/>
    <property type="match status" value="1"/>
</dbReference>
<keyword evidence="2" id="KW-0808">Transferase</keyword>
<gene>
    <name evidence="2" type="ORF">GTQ48_15670</name>
</gene>
<accession>A0A6N9THZ9</accession>
<name>A0A6N9THZ9_9ALTE</name>
<evidence type="ECO:0000313" key="2">
    <source>
        <dbReference type="EMBL" id="NDW16953.1"/>
    </source>
</evidence>
<dbReference type="Proteomes" id="UP000471381">
    <property type="component" value="Unassembled WGS sequence"/>
</dbReference>
<keyword evidence="3" id="KW-1185">Reference proteome</keyword>
<organism evidence="2 3">
    <name type="scientific">Alteromonas genovensis</name>
    <dbReference type="NCBI Taxonomy" id="471225"/>
    <lineage>
        <taxon>Bacteria</taxon>
        <taxon>Pseudomonadati</taxon>
        <taxon>Pseudomonadota</taxon>
        <taxon>Gammaproteobacteria</taxon>
        <taxon>Alteromonadales</taxon>
        <taxon>Alteromonadaceae</taxon>
        <taxon>Alteromonas/Salinimonas group</taxon>
        <taxon>Alteromonas</taxon>
    </lineage>
</organism>
<dbReference type="AlphaFoldDB" id="A0A6N9THZ9"/>
<dbReference type="Pfam" id="PF13302">
    <property type="entry name" value="Acetyltransf_3"/>
    <property type="match status" value="1"/>
</dbReference>
<comment type="caution">
    <text evidence="2">The sequence shown here is derived from an EMBL/GenBank/DDBJ whole genome shotgun (WGS) entry which is preliminary data.</text>
</comment>
<dbReference type="InterPro" id="IPR051531">
    <property type="entry name" value="N-acetyltransferase"/>
</dbReference>
<reference evidence="2 3" key="1">
    <citation type="submission" date="2020-01" db="EMBL/GenBank/DDBJ databases">
        <title>Genomes of bacteria type strains.</title>
        <authorList>
            <person name="Chen J."/>
            <person name="Zhu S."/>
            <person name="Yang J."/>
        </authorList>
    </citation>
    <scope>NUCLEOTIDE SEQUENCE [LARGE SCALE GENOMIC DNA]</scope>
    <source>
        <strain evidence="2 3">LMG 24078</strain>
    </source>
</reference>
<dbReference type="GO" id="GO:0016747">
    <property type="term" value="F:acyltransferase activity, transferring groups other than amino-acyl groups"/>
    <property type="evidence" value="ECO:0007669"/>
    <property type="project" value="InterPro"/>
</dbReference>
<proteinExistence type="predicted"/>
<dbReference type="PANTHER" id="PTHR43792:SF1">
    <property type="entry name" value="N-ACETYLTRANSFERASE DOMAIN-CONTAINING PROTEIN"/>
    <property type="match status" value="1"/>
</dbReference>